<dbReference type="Proteomes" id="UP000198287">
    <property type="component" value="Unassembled WGS sequence"/>
</dbReference>
<protein>
    <submittedName>
        <fullName evidence="1">Allergen Tha p 2</fullName>
    </submittedName>
</protein>
<evidence type="ECO:0000313" key="1">
    <source>
        <dbReference type="EMBL" id="OXA48685.1"/>
    </source>
</evidence>
<dbReference type="AlphaFoldDB" id="A0A226DT60"/>
<name>A0A226DT60_FOLCA</name>
<proteinExistence type="predicted"/>
<evidence type="ECO:0000313" key="2">
    <source>
        <dbReference type="Proteomes" id="UP000198287"/>
    </source>
</evidence>
<dbReference type="OrthoDB" id="8123454at2759"/>
<organism evidence="1 2">
    <name type="scientific">Folsomia candida</name>
    <name type="common">Springtail</name>
    <dbReference type="NCBI Taxonomy" id="158441"/>
    <lineage>
        <taxon>Eukaryota</taxon>
        <taxon>Metazoa</taxon>
        <taxon>Ecdysozoa</taxon>
        <taxon>Arthropoda</taxon>
        <taxon>Hexapoda</taxon>
        <taxon>Collembola</taxon>
        <taxon>Entomobryomorpha</taxon>
        <taxon>Isotomoidea</taxon>
        <taxon>Isotomidae</taxon>
        <taxon>Proisotominae</taxon>
        <taxon>Folsomia</taxon>
    </lineage>
</organism>
<accession>A0A226DT60</accession>
<dbReference type="EMBL" id="LNIX01000011">
    <property type="protein sequence ID" value="OXA48685.1"/>
    <property type="molecule type" value="Genomic_DNA"/>
</dbReference>
<keyword evidence="2" id="KW-1185">Reference proteome</keyword>
<gene>
    <name evidence="1" type="ORF">Fcan01_16445</name>
</gene>
<comment type="caution">
    <text evidence="1">The sequence shown here is derived from an EMBL/GenBank/DDBJ whole genome shotgun (WGS) entry which is preliminary data.</text>
</comment>
<reference evidence="1 2" key="1">
    <citation type="submission" date="2015-12" db="EMBL/GenBank/DDBJ databases">
        <title>The genome of Folsomia candida.</title>
        <authorList>
            <person name="Faddeeva A."/>
            <person name="Derks M.F."/>
            <person name="Anvar Y."/>
            <person name="Smit S."/>
            <person name="Van Straalen N."/>
            <person name="Roelofs D."/>
        </authorList>
    </citation>
    <scope>NUCLEOTIDE SEQUENCE [LARGE SCALE GENOMIC DNA]</scope>
    <source>
        <strain evidence="1 2">VU population</strain>
        <tissue evidence="1">Whole body</tissue>
    </source>
</reference>
<sequence length="111" mass="12159">MRNCILKARQCPNSTQLEEDRSSTPTESASSPIIRTIGGFVANILSIYPGDCSVFGCHKKLCWAYCGLSYTSGEWCYTTRGVQSQNGEYVSCNMDSECNGCWKCAGPCAIF</sequence>